<accession>A0A4R1YY33</accession>
<protein>
    <submittedName>
        <fullName evidence="8">RND family efflux transporter MFP subunit</fullName>
    </submittedName>
</protein>
<keyword evidence="9" id="KW-1185">Reference proteome</keyword>
<feature type="domain" description="Multidrug resistance protein MdtA-like barrel-sandwich hybrid" evidence="5">
    <location>
        <begin position="101"/>
        <end position="228"/>
    </location>
</feature>
<dbReference type="SUPFAM" id="SSF111369">
    <property type="entry name" value="HlyD-like secretion proteins"/>
    <property type="match status" value="1"/>
</dbReference>
<evidence type="ECO:0000256" key="4">
    <source>
        <dbReference type="SAM" id="Phobius"/>
    </source>
</evidence>
<dbReference type="AlphaFoldDB" id="A0A4R1YY33"/>
<keyword evidence="4" id="KW-0812">Transmembrane</keyword>
<feature type="domain" description="CusB-like beta-barrel" evidence="6">
    <location>
        <begin position="235"/>
        <end position="306"/>
    </location>
</feature>
<dbReference type="Gene3D" id="2.40.420.20">
    <property type="match status" value="1"/>
</dbReference>
<keyword evidence="4" id="KW-1133">Transmembrane helix</keyword>
<comment type="subcellular location">
    <subcellularLocation>
        <location evidence="1">Cell envelope</location>
    </subcellularLocation>
</comment>
<evidence type="ECO:0000256" key="1">
    <source>
        <dbReference type="ARBA" id="ARBA00004196"/>
    </source>
</evidence>
<feature type="transmembrane region" description="Helical" evidence="4">
    <location>
        <begin position="21"/>
        <end position="38"/>
    </location>
</feature>
<proteinExistence type="inferred from homology"/>
<feature type="domain" description="Multidrug resistance protein MdtA-like C-terminal permuted SH3" evidence="7">
    <location>
        <begin position="321"/>
        <end position="371"/>
    </location>
</feature>
<dbReference type="InterPro" id="IPR058627">
    <property type="entry name" value="MdtA-like_C"/>
</dbReference>
<comment type="caution">
    <text evidence="8">The sequence shown here is derived from an EMBL/GenBank/DDBJ whole genome shotgun (WGS) entry which is preliminary data.</text>
</comment>
<evidence type="ECO:0000256" key="2">
    <source>
        <dbReference type="ARBA" id="ARBA00009477"/>
    </source>
</evidence>
<name>A0A4R1YY33_9RHOB</name>
<gene>
    <name evidence="8" type="ORF">EV216_10613</name>
</gene>
<keyword evidence="3" id="KW-0813">Transport</keyword>
<evidence type="ECO:0000259" key="6">
    <source>
        <dbReference type="Pfam" id="PF25954"/>
    </source>
</evidence>
<dbReference type="InterPro" id="IPR006143">
    <property type="entry name" value="RND_pump_MFP"/>
</dbReference>
<dbReference type="GO" id="GO:0015562">
    <property type="term" value="F:efflux transmembrane transporter activity"/>
    <property type="evidence" value="ECO:0007669"/>
    <property type="project" value="TreeGrafter"/>
</dbReference>
<dbReference type="InterPro" id="IPR058792">
    <property type="entry name" value="Beta-barrel_RND_2"/>
</dbReference>
<dbReference type="PANTHER" id="PTHR30469:SF13">
    <property type="entry name" value="HAE1 FAMILY EFFLUX PUMP MFP COMPONENT"/>
    <property type="match status" value="1"/>
</dbReference>
<evidence type="ECO:0000259" key="7">
    <source>
        <dbReference type="Pfam" id="PF25967"/>
    </source>
</evidence>
<dbReference type="Pfam" id="PF25917">
    <property type="entry name" value="BSH_RND"/>
    <property type="match status" value="1"/>
</dbReference>
<dbReference type="InterPro" id="IPR058625">
    <property type="entry name" value="MdtA-like_BSH"/>
</dbReference>
<dbReference type="Pfam" id="PF25954">
    <property type="entry name" value="Beta-barrel_RND_2"/>
    <property type="match status" value="1"/>
</dbReference>
<dbReference type="PANTHER" id="PTHR30469">
    <property type="entry name" value="MULTIDRUG RESISTANCE PROTEIN MDTA"/>
    <property type="match status" value="1"/>
</dbReference>
<evidence type="ECO:0000313" key="9">
    <source>
        <dbReference type="Proteomes" id="UP000295277"/>
    </source>
</evidence>
<comment type="similarity">
    <text evidence="2">Belongs to the membrane fusion protein (MFP) (TC 8.A.1) family.</text>
</comment>
<sequence length="396" mass="41948">MLGPKPHGGALAMERPMLRQIVISTLVIALTLALWVAFVPSARPVLDRLGLAGLFGIEATAPGQEAAGPRRGGAVSVVVEPVAEGRISDRVAAIGDGRALRTVNVRARVAGEVVEIGTGDGAFVEEGSLILRLEDEAQRIALERARLVLADARDEAARLGRLETTGAVTEVSRRAADLALRSAELALREAEFALEQRSLLAPVSGWAGVLDLAVGDSVSAQEPVVTITDRTQILIDFRVPERVVGQVATGMALEARPLSMRGTVLEGTVQAIDNVVDQASRTMRVQGRLDNAADLLRAGMAFEVVLRFPGEVLPSVDPLSVQWSAEGAYVWVVREDRAERVPVTIRQRSADAVLVEAALEVGEMVVVEGVQILRPGAEVRIVAPQAALAGDRAAPL</sequence>
<evidence type="ECO:0000256" key="3">
    <source>
        <dbReference type="ARBA" id="ARBA00022448"/>
    </source>
</evidence>
<dbReference type="Gene3D" id="2.40.50.100">
    <property type="match status" value="1"/>
</dbReference>
<reference evidence="8 9" key="1">
    <citation type="submission" date="2019-03" db="EMBL/GenBank/DDBJ databases">
        <title>Genomic Encyclopedia of Type Strains, Phase IV (KMG-IV): sequencing the most valuable type-strain genomes for metagenomic binning, comparative biology and taxonomic classification.</title>
        <authorList>
            <person name="Goeker M."/>
        </authorList>
    </citation>
    <scope>NUCLEOTIDE SEQUENCE [LARGE SCALE GENOMIC DNA]</scope>
    <source>
        <strain evidence="8 9">DSM 21153</strain>
    </source>
</reference>
<organism evidence="8 9">
    <name type="scientific">Rhodovulum steppense</name>
    <dbReference type="NCBI Taxonomy" id="540251"/>
    <lineage>
        <taxon>Bacteria</taxon>
        <taxon>Pseudomonadati</taxon>
        <taxon>Pseudomonadota</taxon>
        <taxon>Alphaproteobacteria</taxon>
        <taxon>Rhodobacterales</taxon>
        <taxon>Paracoccaceae</taxon>
        <taxon>Rhodovulum</taxon>
    </lineage>
</organism>
<evidence type="ECO:0000313" key="8">
    <source>
        <dbReference type="EMBL" id="TCM85713.1"/>
    </source>
</evidence>
<dbReference type="Pfam" id="PF25967">
    <property type="entry name" value="RND-MFP_C"/>
    <property type="match status" value="1"/>
</dbReference>
<dbReference type="NCBIfam" id="TIGR01730">
    <property type="entry name" value="RND_mfp"/>
    <property type="match status" value="1"/>
</dbReference>
<dbReference type="Proteomes" id="UP000295277">
    <property type="component" value="Unassembled WGS sequence"/>
</dbReference>
<dbReference type="EMBL" id="SLVM01000006">
    <property type="protein sequence ID" value="TCM85713.1"/>
    <property type="molecule type" value="Genomic_DNA"/>
</dbReference>
<dbReference type="Gene3D" id="1.10.287.470">
    <property type="entry name" value="Helix hairpin bin"/>
    <property type="match status" value="1"/>
</dbReference>
<evidence type="ECO:0000259" key="5">
    <source>
        <dbReference type="Pfam" id="PF25917"/>
    </source>
</evidence>
<dbReference type="GO" id="GO:1990281">
    <property type="term" value="C:efflux pump complex"/>
    <property type="evidence" value="ECO:0007669"/>
    <property type="project" value="TreeGrafter"/>
</dbReference>
<dbReference type="Gene3D" id="2.40.30.170">
    <property type="match status" value="1"/>
</dbReference>
<keyword evidence="4" id="KW-0472">Membrane</keyword>